<gene>
    <name evidence="1" type="ORF">AVDCRST_MAG56-4018</name>
</gene>
<proteinExistence type="predicted"/>
<dbReference type="AlphaFoldDB" id="A0A6J4JNI6"/>
<accession>A0A6J4JNI6</accession>
<organism evidence="1">
    <name type="scientific">uncultured Cytophagales bacterium</name>
    <dbReference type="NCBI Taxonomy" id="158755"/>
    <lineage>
        <taxon>Bacteria</taxon>
        <taxon>Pseudomonadati</taxon>
        <taxon>Bacteroidota</taxon>
        <taxon>Sphingobacteriia</taxon>
        <taxon>Sphingobacteriales</taxon>
        <taxon>environmental samples</taxon>
    </lineage>
</organism>
<reference evidence="1" key="1">
    <citation type="submission" date="2020-02" db="EMBL/GenBank/DDBJ databases">
        <authorList>
            <person name="Meier V. D."/>
        </authorList>
    </citation>
    <scope>NUCLEOTIDE SEQUENCE</scope>
    <source>
        <strain evidence="1">AVDCRST_MAG56</strain>
    </source>
</reference>
<dbReference type="EMBL" id="CADCTQ010000325">
    <property type="protein sequence ID" value="CAA9283121.1"/>
    <property type="molecule type" value="Genomic_DNA"/>
</dbReference>
<evidence type="ECO:0000313" key="1">
    <source>
        <dbReference type="EMBL" id="CAA9283121.1"/>
    </source>
</evidence>
<protein>
    <submittedName>
        <fullName evidence="1">Uncharacterized protein</fullName>
    </submittedName>
</protein>
<sequence length="88" mass="9437">MVGFGKDPFQGAACLLLLHFLRIAHRAAGAAGVATAVGFVAVVVVDAAGNLAQLLLVEPGDGFLVKVEGIYFFLFHDSWLVLVKTYFW</sequence>
<name>A0A6J4JNI6_9SPHI</name>